<organism evidence="1 2">
    <name type="scientific">Rhynchosporium agropyri</name>
    <dbReference type="NCBI Taxonomy" id="914238"/>
    <lineage>
        <taxon>Eukaryota</taxon>
        <taxon>Fungi</taxon>
        <taxon>Dikarya</taxon>
        <taxon>Ascomycota</taxon>
        <taxon>Pezizomycotina</taxon>
        <taxon>Leotiomycetes</taxon>
        <taxon>Helotiales</taxon>
        <taxon>Ploettnerulaceae</taxon>
        <taxon>Rhynchosporium</taxon>
    </lineage>
</organism>
<dbReference type="OrthoDB" id="6509636at2759"/>
<evidence type="ECO:0000313" key="2">
    <source>
        <dbReference type="Proteomes" id="UP000178912"/>
    </source>
</evidence>
<dbReference type="EMBL" id="FJUX01000011">
    <property type="protein sequence ID" value="CZS92045.1"/>
    <property type="molecule type" value="Genomic_DNA"/>
</dbReference>
<dbReference type="SUPFAM" id="SSF56801">
    <property type="entry name" value="Acetyl-CoA synthetase-like"/>
    <property type="match status" value="1"/>
</dbReference>
<protein>
    <submittedName>
        <fullName evidence="1">Uncharacterized protein</fullName>
    </submittedName>
</protein>
<evidence type="ECO:0000313" key="1">
    <source>
        <dbReference type="EMBL" id="CZS92045.1"/>
    </source>
</evidence>
<dbReference type="AlphaFoldDB" id="A0A1E1K1Q3"/>
<gene>
    <name evidence="1" type="ORF">RAG0_02573</name>
</gene>
<proteinExistence type="predicted"/>
<accession>A0A1E1K1Q3</accession>
<keyword evidence="2" id="KW-1185">Reference proteome</keyword>
<dbReference type="Gene3D" id="2.30.38.10">
    <property type="entry name" value="Luciferase, Domain 3"/>
    <property type="match status" value="1"/>
</dbReference>
<sequence length="90" mass="9804">MLSSSTKKRTTLRTADAHQTRVQPCGTGFKEGYGITESCSCIAAHPPDIYEYKYVYTLGAICASTPIKIIDDYGKEVNISQLAELLAEGL</sequence>
<dbReference type="Proteomes" id="UP000178912">
    <property type="component" value="Unassembled WGS sequence"/>
</dbReference>
<dbReference type="Gene3D" id="3.40.50.980">
    <property type="match status" value="1"/>
</dbReference>
<reference evidence="2" key="1">
    <citation type="submission" date="2016-03" db="EMBL/GenBank/DDBJ databases">
        <authorList>
            <person name="Guldener U."/>
        </authorList>
    </citation>
    <scope>NUCLEOTIDE SEQUENCE [LARGE SCALE GENOMIC DNA]</scope>
    <source>
        <strain evidence="2">04CH-RAC-A.6.1</strain>
    </source>
</reference>
<name>A0A1E1K1Q3_9HELO</name>